<dbReference type="RefSeq" id="WP_149819837.1">
    <property type="nucleotide sequence ID" value="NZ_VUOA01000031.1"/>
</dbReference>
<reference evidence="1 2" key="2">
    <citation type="submission" date="2019-09" db="EMBL/GenBank/DDBJ databases">
        <authorList>
            <person name="Jin C."/>
        </authorList>
    </citation>
    <scope>NUCLEOTIDE SEQUENCE [LARGE SCALE GENOMIC DNA]</scope>
    <source>
        <strain evidence="1 2">BN140002</strain>
    </source>
</reference>
<dbReference type="OrthoDB" id="8154007at2"/>
<keyword evidence="2" id="KW-1185">Reference proteome</keyword>
<evidence type="ECO:0000313" key="1">
    <source>
        <dbReference type="EMBL" id="KAA2235929.1"/>
    </source>
</evidence>
<sequence>MGDTVVPSDVTPMRERMGGSPVALKLKLTMAALGVSPKDLCNRFVAVNARTAMTQQNVYKWLSGRATPRLFQVYDDWARVLGDDLTGAFIAAASVKEFARVIADRFAVPGTTVERILRDAAETREEVTSAPASPQTWSAAQLFLGRFVALSPAWSPAQSGKLILGHVEITQGAGAAFQLAYSEQLFGHLIEMTGALSCDGRTAQSMVMCRQSGKYFFFALQVPPPPASLICGVFAGSAIHDATARPVACRIVFVRDHSVDAIRSERQNYMDPSPALIAGLMADMGYGTAEGCSEPAEGLRAFLMGEPSGGLLDAPLDALGRLGMRLDYLAAGQSHHRSRRG</sequence>
<dbReference type="EMBL" id="VUOA01000031">
    <property type="protein sequence ID" value="KAA2235929.1"/>
    <property type="molecule type" value="Genomic_DNA"/>
</dbReference>
<name>A0A5B2VC98_9HYPH</name>
<dbReference type="AlphaFoldDB" id="A0A5B2VC98"/>
<accession>A0A5B2VC98</accession>
<protein>
    <submittedName>
        <fullName evidence="1">Uncharacterized protein</fullName>
    </submittedName>
</protein>
<comment type="caution">
    <text evidence="1">The sequence shown here is derived from an EMBL/GenBank/DDBJ whole genome shotgun (WGS) entry which is preliminary data.</text>
</comment>
<proteinExistence type="predicted"/>
<dbReference type="Proteomes" id="UP000323142">
    <property type="component" value="Unassembled WGS sequence"/>
</dbReference>
<reference evidence="1 2" key="1">
    <citation type="submission" date="2019-09" db="EMBL/GenBank/DDBJ databases">
        <title>Salinarimonas rosea gen. nov., sp. nov., a new member of the a-2 subgroup of the Proteobacteria.</title>
        <authorList>
            <person name="Liu J."/>
        </authorList>
    </citation>
    <scope>NUCLEOTIDE SEQUENCE [LARGE SCALE GENOMIC DNA]</scope>
    <source>
        <strain evidence="1 2">BN140002</strain>
    </source>
</reference>
<evidence type="ECO:0000313" key="2">
    <source>
        <dbReference type="Proteomes" id="UP000323142"/>
    </source>
</evidence>
<organism evidence="1 2">
    <name type="scientific">Salinarimonas soli</name>
    <dbReference type="NCBI Taxonomy" id="1638099"/>
    <lineage>
        <taxon>Bacteria</taxon>
        <taxon>Pseudomonadati</taxon>
        <taxon>Pseudomonadota</taxon>
        <taxon>Alphaproteobacteria</taxon>
        <taxon>Hyphomicrobiales</taxon>
        <taxon>Salinarimonadaceae</taxon>
        <taxon>Salinarimonas</taxon>
    </lineage>
</organism>
<gene>
    <name evidence="1" type="ORF">F0L46_17345</name>
</gene>